<evidence type="ECO:0008006" key="3">
    <source>
        <dbReference type="Google" id="ProtNLM"/>
    </source>
</evidence>
<name>A0A2N8LAT8_9STRE</name>
<evidence type="ECO:0000313" key="1">
    <source>
        <dbReference type="EMBL" id="PND47274.1"/>
    </source>
</evidence>
<dbReference type="Pfam" id="PF14131">
    <property type="entry name" value="DUF4298"/>
    <property type="match status" value="1"/>
</dbReference>
<keyword evidence="2" id="KW-1185">Reference proteome</keyword>
<reference evidence="1 2" key="1">
    <citation type="submission" date="2015-12" db="EMBL/GenBank/DDBJ databases">
        <title>Streptococcus penaeicida sp. nov.</title>
        <authorList>
            <person name="Gomez-Gil B."/>
            <person name="Morales-Covarrubias M."/>
        </authorList>
    </citation>
    <scope>NUCLEOTIDE SEQUENCE [LARGE SCALE GENOMIC DNA]</scope>
    <source>
        <strain evidence="1 2">CAIM 1838</strain>
    </source>
</reference>
<sequence length="95" mass="11279">MDQPNLITLEENYKKFQKTQDNLFQALMEYKNSYSDFKEITKFYGSDEWFNLHENKINNPDLKILGEDTIYDLIISHSDLLGEMLALSTQMYKTI</sequence>
<dbReference type="InterPro" id="IPR025384">
    <property type="entry name" value="DUF4298"/>
</dbReference>
<dbReference type="AlphaFoldDB" id="A0A2N8LAT8"/>
<dbReference type="EMBL" id="LOCM01000030">
    <property type="protein sequence ID" value="PND47274.1"/>
    <property type="molecule type" value="Genomic_DNA"/>
</dbReference>
<organism evidence="1 2">
    <name type="scientific">Streptococcus penaeicida</name>
    <dbReference type="NCBI Taxonomy" id="1765960"/>
    <lineage>
        <taxon>Bacteria</taxon>
        <taxon>Bacillati</taxon>
        <taxon>Bacillota</taxon>
        <taxon>Bacilli</taxon>
        <taxon>Lactobacillales</taxon>
        <taxon>Streptococcaceae</taxon>
        <taxon>Streptococcus</taxon>
    </lineage>
</organism>
<protein>
    <recommendedName>
        <fullName evidence="3">DUF4298 domain-containing protein</fullName>
    </recommendedName>
</protein>
<accession>A0A2N8LAT8</accession>
<gene>
    <name evidence="1" type="ORF">AT575_08405</name>
</gene>
<dbReference type="RefSeq" id="WP_102777975.1">
    <property type="nucleotide sequence ID" value="NZ_CBCSGP010000004.1"/>
</dbReference>
<evidence type="ECO:0000313" key="2">
    <source>
        <dbReference type="Proteomes" id="UP000235963"/>
    </source>
</evidence>
<dbReference type="OrthoDB" id="2222465at2"/>
<comment type="caution">
    <text evidence="1">The sequence shown here is derived from an EMBL/GenBank/DDBJ whole genome shotgun (WGS) entry which is preliminary data.</text>
</comment>
<proteinExistence type="predicted"/>
<dbReference type="Proteomes" id="UP000235963">
    <property type="component" value="Unassembled WGS sequence"/>
</dbReference>